<evidence type="ECO:0000256" key="3">
    <source>
        <dbReference type="ARBA" id="ARBA00022630"/>
    </source>
</evidence>
<dbReference type="InterPro" id="IPR052161">
    <property type="entry name" value="Mycobact_Acyl-CoA_DH"/>
</dbReference>
<evidence type="ECO:0000259" key="7">
    <source>
        <dbReference type="Pfam" id="PF02770"/>
    </source>
</evidence>
<feature type="domain" description="Acyl-CoA oxidase/dehydrogenase middle" evidence="7">
    <location>
        <begin position="125"/>
        <end position="204"/>
    </location>
</feature>
<dbReference type="HOGENOM" id="CLU_018204_9_0_4"/>
<dbReference type="GO" id="GO:0005886">
    <property type="term" value="C:plasma membrane"/>
    <property type="evidence" value="ECO:0007669"/>
    <property type="project" value="TreeGrafter"/>
</dbReference>
<dbReference type="Pfam" id="PF02770">
    <property type="entry name" value="Acyl-CoA_dh_M"/>
    <property type="match status" value="1"/>
</dbReference>
<dbReference type="SUPFAM" id="SSF47203">
    <property type="entry name" value="Acyl-CoA dehydrogenase C-terminal domain-like"/>
    <property type="match status" value="1"/>
</dbReference>
<reference evidence="9 10" key="1">
    <citation type="submission" date="2011-09" db="EMBL/GenBank/DDBJ databases">
        <authorList>
            <person name="Carlier A."/>
        </authorList>
    </citation>
    <scope>NUCLEOTIDE SEQUENCE [LARGE SCALE GENOMIC DNA]</scope>
    <source>
        <strain evidence="9 10">UZHbot1</strain>
    </source>
</reference>
<keyword evidence="5 9" id="KW-0560">Oxidoreductase</keyword>
<evidence type="ECO:0000256" key="1">
    <source>
        <dbReference type="ARBA" id="ARBA00001974"/>
    </source>
</evidence>
<reference evidence="9 10" key="2">
    <citation type="submission" date="2011-10" db="EMBL/GenBank/DDBJ databases">
        <title>Draft genome sequence of Candidatus Burkholderia kirkii.</title>
        <authorList>
            <person name="Carlier A.L."/>
            <person name="Eberl L."/>
        </authorList>
    </citation>
    <scope>NUCLEOTIDE SEQUENCE [LARGE SCALE GENOMIC DNA]</scope>
    <source>
        <strain evidence="9 10">UZHbot1</strain>
    </source>
</reference>
<feature type="domain" description="Acyl-CoA dehydrogenase/oxidase N-terminal" evidence="8">
    <location>
        <begin position="8"/>
        <end position="120"/>
    </location>
</feature>
<keyword evidence="4" id="KW-0274">FAD</keyword>
<dbReference type="Pfam" id="PF02771">
    <property type="entry name" value="Acyl-CoA_dh_N"/>
    <property type="match status" value="1"/>
</dbReference>
<proteinExistence type="inferred from homology"/>
<dbReference type="InterPro" id="IPR037069">
    <property type="entry name" value="AcylCoA_DH/ox_N_sf"/>
</dbReference>
<evidence type="ECO:0000259" key="8">
    <source>
        <dbReference type="Pfam" id="PF02771"/>
    </source>
</evidence>
<keyword evidence="3" id="KW-0285">Flavoprotein</keyword>
<dbReference type="GO" id="GO:0050660">
    <property type="term" value="F:flavin adenine dinucleotide binding"/>
    <property type="evidence" value="ECO:0007669"/>
    <property type="project" value="InterPro"/>
</dbReference>
<evidence type="ECO:0000256" key="2">
    <source>
        <dbReference type="ARBA" id="ARBA00009347"/>
    </source>
</evidence>
<protein>
    <submittedName>
        <fullName evidence="9">Putative acyl-CoA dehydrogenase oxidoreductase, may be related to NAD-dependent histone acetylation</fullName>
        <ecNumber evidence="9">1.3.8.-</ecNumber>
    </submittedName>
</protein>
<evidence type="ECO:0000313" key="10">
    <source>
        <dbReference type="Proteomes" id="UP000003511"/>
    </source>
</evidence>
<dbReference type="InterPro" id="IPR009075">
    <property type="entry name" value="AcylCo_DH/oxidase_C"/>
</dbReference>
<evidence type="ECO:0000313" key="9">
    <source>
        <dbReference type="EMBL" id="CCD39009.1"/>
    </source>
</evidence>
<comment type="similarity">
    <text evidence="2">Belongs to the acyl-CoA dehydrogenase family.</text>
</comment>
<dbReference type="InterPro" id="IPR013786">
    <property type="entry name" value="AcylCoA_DH/ox_N"/>
</dbReference>
<keyword evidence="10" id="KW-1185">Reference proteome</keyword>
<dbReference type="EC" id="1.3.8.-" evidence="9"/>
<dbReference type="Gene3D" id="1.20.140.10">
    <property type="entry name" value="Butyryl-CoA Dehydrogenase, subunit A, domain 3"/>
    <property type="match status" value="1"/>
</dbReference>
<dbReference type="BioCyc" id="CBUR1055526:G10QW-873-MONOMER"/>
<dbReference type="SUPFAM" id="SSF56645">
    <property type="entry name" value="Acyl-CoA dehydrogenase NM domain-like"/>
    <property type="match status" value="1"/>
</dbReference>
<dbReference type="Gene3D" id="2.40.110.10">
    <property type="entry name" value="Butyryl-CoA Dehydrogenase, subunit A, domain 2"/>
    <property type="match status" value="1"/>
</dbReference>
<dbReference type="PANTHER" id="PTHR43292:SF3">
    <property type="entry name" value="ACYL-COA DEHYDROGENASE FADE29"/>
    <property type="match status" value="1"/>
</dbReference>
<dbReference type="Gene3D" id="1.10.540.10">
    <property type="entry name" value="Acyl-CoA dehydrogenase/oxidase, N-terminal domain"/>
    <property type="match status" value="1"/>
</dbReference>
<dbReference type="InterPro" id="IPR009100">
    <property type="entry name" value="AcylCoA_DH/oxidase_NM_dom_sf"/>
</dbReference>
<evidence type="ECO:0000256" key="5">
    <source>
        <dbReference type="ARBA" id="ARBA00023002"/>
    </source>
</evidence>
<organism evidence="9 10">
    <name type="scientific">Candidatus Paraburkholderia kirkii UZHbot1</name>
    <dbReference type="NCBI Taxonomy" id="1055526"/>
    <lineage>
        <taxon>Bacteria</taxon>
        <taxon>Pseudomonadati</taxon>
        <taxon>Pseudomonadota</taxon>
        <taxon>Betaproteobacteria</taxon>
        <taxon>Burkholderiales</taxon>
        <taxon>Burkholderiaceae</taxon>
        <taxon>Paraburkholderia</taxon>
    </lineage>
</organism>
<name>G4MCY0_9BURK</name>
<dbReference type="InterPro" id="IPR046373">
    <property type="entry name" value="Acyl-CoA_Oxase/DH_mid-dom_sf"/>
</dbReference>
<comment type="cofactor">
    <cofactor evidence="1">
        <name>FAD</name>
        <dbReference type="ChEBI" id="CHEBI:57692"/>
    </cofactor>
</comment>
<evidence type="ECO:0000259" key="6">
    <source>
        <dbReference type="Pfam" id="PF00441"/>
    </source>
</evidence>
<dbReference type="InterPro" id="IPR006091">
    <property type="entry name" value="Acyl-CoA_Oxase/DH_mid-dom"/>
</dbReference>
<dbReference type="InterPro" id="IPR036250">
    <property type="entry name" value="AcylCo_DH-like_C"/>
</dbReference>
<dbReference type="GO" id="GO:0016627">
    <property type="term" value="F:oxidoreductase activity, acting on the CH-CH group of donors"/>
    <property type="evidence" value="ECO:0007669"/>
    <property type="project" value="InterPro"/>
</dbReference>
<feature type="domain" description="Acyl-CoA dehydrogenase/oxidase C-terminal" evidence="6">
    <location>
        <begin position="231"/>
        <end position="319"/>
    </location>
</feature>
<dbReference type="Pfam" id="PF00441">
    <property type="entry name" value="Acyl-CoA_dh_1"/>
    <property type="match status" value="1"/>
</dbReference>
<dbReference type="EMBL" id="CAFE01000198">
    <property type="protein sequence ID" value="CCD39009.1"/>
    <property type="molecule type" value="Genomic_DNA"/>
</dbReference>
<dbReference type="STRING" id="1055526.BKIR_c4_0331"/>
<accession>G4MCY0</accession>
<sequence>MDLDYSPAADAFRADIRTWLEANLPCVLRDKVLHHKRLTRDDYTGWHKLLGARGWSAVAWPKEYGGPGWDVTQRHIWDEGCARAGAPIVLPFGVSMVAPVLMKYGSDEQKLRYLPRILDGTDWWCQGYSERGAGSDLASLRTRAERRGDRYVLNGQKTWTTLGQHADMMFCLVRTDPEAKKQEGISFLLMDMKSPGITVRPIITLDEDHEVNAVFFEDVEVPVANLVGEENRGWTYAKYLLGHERTGIARVGQSKRELLFLKRFALDRNKGGKLLLHDPLFAAKVAALEIELLALEVTVQRVVSSEAGGKGPGPEASMLMVEAVGPQAAAFDPAFLEGQRPHSITGDDDAAPLAAYYFNFRKNVDLRRLERDSKEHHRADDSGTLRGGAWTSLSAMNSSSSAMRCATISTGNMHSMHARRSLHRMRASVKRIGARSPSWAFSHCRFPKRRAASMAARSICSS</sequence>
<gene>
    <name evidence="9" type="ORF">BKIR_c4_0331</name>
</gene>
<dbReference type="PANTHER" id="PTHR43292">
    <property type="entry name" value="ACYL-COA DEHYDROGENASE"/>
    <property type="match status" value="1"/>
</dbReference>
<comment type="caution">
    <text evidence="9">The sequence shown here is derived from an EMBL/GenBank/DDBJ whole genome shotgun (WGS) entry which is preliminary data.</text>
</comment>
<evidence type="ECO:0000256" key="4">
    <source>
        <dbReference type="ARBA" id="ARBA00022827"/>
    </source>
</evidence>
<dbReference type="FunFam" id="2.40.110.10:FF:000011">
    <property type="entry name" value="Acyl-CoA dehydrogenase FadE34"/>
    <property type="match status" value="1"/>
</dbReference>
<dbReference type="AlphaFoldDB" id="G4MCY0"/>
<dbReference type="Proteomes" id="UP000003511">
    <property type="component" value="Unassembled WGS sequence"/>
</dbReference>